<dbReference type="EMBL" id="CP034088">
    <property type="protein sequence ID" value="AZG79027.1"/>
    <property type="molecule type" value="Genomic_DNA"/>
</dbReference>
<geneLocation type="plasmid" evidence="2">
    <name>pgw6_2</name>
</geneLocation>
<protein>
    <submittedName>
        <fullName evidence="1">Hydroxyacid dehydrogenase</fullName>
    </submittedName>
</protein>
<evidence type="ECO:0000313" key="1">
    <source>
        <dbReference type="EMBL" id="AZG79027.1"/>
    </source>
</evidence>
<dbReference type="PIRSF" id="PIRSF015268">
    <property type="entry name" value="Virulence_RhuM"/>
    <property type="match status" value="1"/>
</dbReference>
<gene>
    <name evidence="1" type="ORF">EHO51_19640</name>
</gene>
<proteinExistence type="predicted"/>
<organism evidence="1 2">
    <name type="scientific">Methylocystis rosea</name>
    <dbReference type="NCBI Taxonomy" id="173366"/>
    <lineage>
        <taxon>Bacteria</taxon>
        <taxon>Pseudomonadati</taxon>
        <taxon>Pseudomonadota</taxon>
        <taxon>Alphaproteobacteria</taxon>
        <taxon>Hyphomicrobiales</taxon>
        <taxon>Methylocystaceae</taxon>
        <taxon>Methylocystis</taxon>
    </lineage>
</organism>
<dbReference type="Pfam" id="PF13310">
    <property type="entry name" value="Virulence_RhuM"/>
    <property type="match status" value="1"/>
</dbReference>
<accession>A0A3G8MB03</accession>
<sequence>MSEGELILYNTEDGLARIELRAAEGTAWVTQAQMAELFQTSPQAITQLIAAVYEDGEADEAATCKQILQVRKEGAREVSRQLKHYNLDIILAVGYRVRSSRGAQFRRWATTVLREYLVKGFAMDDARLKQAEQWDYFDEWLARIRDIRASEKRFYQKVRDLYTTAIDYDKSSNEAQLFFKKVQNKMLWVVTGKTAAELIESRSNADAPNMGLTSWKGAIVRKGDVGTAKNYLAAEEIEELNRIVVMYLDYAEDQAKRRRPVTMAEWSEKLDAFLSFNERDVLTHAGRLRMDVAQKLAAERFEAFDAKRRAADALAADEVDIAELEDMERSTKKGKKGALDD</sequence>
<keyword evidence="1" id="KW-0614">Plasmid</keyword>
<reference evidence="1 2" key="1">
    <citation type="submission" date="2018-11" db="EMBL/GenBank/DDBJ databases">
        <title>Genome squencing of methanotrophic bacteria isolated from alkaline groundwater in Korea.</title>
        <authorList>
            <person name="Nguyen L.N."/>
        </authorList>
    </citation>
    <scope>NUCLEOTIDE SEQUENCE [LARGE SCALE GENOMIC DNA]</scope>
    <source>
        <strain evidence="1 2">GW6</strain>
        <plasmid evidence="2">pgw6_2</plasmid>
    </source>
</reference>
<dbReference type="RefSeq" id="WP_124740531.1">
    <property type="nucleotide sequence ID" value="NZ_CP034088.1"/>
</dbReference>
<dbReference type="AlphaFoldDB" id="A0A3G8MB03"/>
<dbReference type="PANTHER" id="PTHR35810">
    <property type="entry name" value="CYTOPLASMIC PROTEIN-RELATED"/>
    <property type="match status" value="1"/>
</dbReference>
<dbReference type="InterPro" id="IPR011204">
    <property type="entry name" value="Virulence_RhuM-like"/>
</dbReference>
<dbReference type="PANTHER" id="PTHR35810:SF1">
    <property type="entry name" value="CYTOPLASMIC PROTEIN"/>
    <property type="match status" value="1"/>
</dbReference>
<dbReference type="Proteomes" id="UP000273982">
    <property type="component" value="Plasmid pGW6_2"/>
</dbReference>
<dbReference type="KEGG" id="mros:EHO51_19640"/>
<name>A0A3G8MB03_9HYPH</name>
<evidence type="ECO:0000313" key="2">
    <source>
        <dbReference type="Proteomes" id="UP000273982"/>
    </source>
</evidence>